<comment type="caution">
    <text evidence="1">The sequence shown here is derived from an EMBL/GenBank/DDBJ whole genome shotgun (WGS) entry which is preliminary data.</text>
</comment>
<dbReference type="EMBL" id="PPSL01000009">
    <property type="protein sequence ID" value="PQJ08958.1"/>
    <property type="molecule type" value="Genomic_DNA"/>
</dbReference>
<accession>A0A2S7SQF3</accession>
<gene>
    <name evidence="1" type="ORF">CJD36_021350</name>
</gene>
<organism evidence="1 2">
    <name type="scientific">Flavipsychrobacter stenotrophus</name>
    <dbReference type="NCBI Taxonomy" id="2077091"/>
    <lineage>
        <taxon>Bacteria</taxon>
        <taxon>Pseudomonadati</taxon>
        <taxon>Bacteroidota</taxon>
        <taxon>Chitinophagia</taxon>
        <taxon>Chitinophagales</taxon>
        <taxon>Chitinophagaceae</taxon>
        <taxon>Flavipsychrobacter</taxon>
    </lineage>
</organism>
<sequence>MQENKRFDDEKYQSAIEAQEKLIQERMKSVKQGDDVVHLVYMGEFDDNELTEVNQHLVGAGLRLSSYNKNGIITANLELYKIISQIVISQPLLIEILKGVGPNAIWDAIKIATVMLWRISIGKSFFKVTRGNVESREMTFGVKVKLDANTTFDFELKGDVSQEVIAESLDKMLDFIKQQQPKLKHQIEDYVYYVPETKQWIKIDVMEAIQKLGEEKTSKFRPSNREA</sequence>
<dbReference type="Proteomes" id="UP000239872">
    <property type="component" value="Unassembled WGS sequence"/>
</dbReference>
<dbReference type="OrthoDB" id="1247141at2"/>
<dbReference type="RefSeq" id="WP_105041248.1">
    <property type="nucleotide sequence ID" value="NZ_PPSL01000009.1"/>
</dbReference>
<evidence type="ECO:0000313" key="1">
    <source>
        <dbReference type="EMBL" id="PQJ08958.1"/>
    </source>
</evidence>
<proteinExistence type="predicted"/>
<protein>
    <submittedName>
        <fullName evidence="1">Uncharacterized protein</fullName>
    </submittedName>
</protein>
<evidence type="ECO:0000313" key="2">
    <source>
        <dbReference type="Proteomes" id="UP000239872"/>
    </source>
</evidence>
<reference evidence="1 2" key="1">
    <citation type="submission" date="2018-01" db="EMBL/GenBank/DDBJ databases">
        <title>A novel member of the phylum Bacteroidetes isolated from glacier ice.</title>
        <authorList>
            <person name="Liu Q."/>
            <person name="Xin Y.-H."/>
        </authorList>
    </citation>
    <scope>NUCLEOTIDE SEQUENCE [LARGE SCALE GENOMIC DNA]</scope>
    <source>
        <strain evidence="1 2">RB1R16</strain>
    </source>
</reference>
<dbReference type="AlphaFoldDB" id="A0A2S7SQF3"/>
<keyword evidence="2" id="KW-1185">Reference proteome</keyword>
<name>A0A2S7SQF3_9BACT</name>